<evidence type="ECO:0000313" key="2">
    <source>
        <dbReference type="Proteomes" id="UP001055172"/>
    </source>
</evidence>
<evidence type="ECO:0000313" key="1">
    <source>
        <dbReference type="EMBL" id="GJC88105.1"/>
    </source>
</evidence>
<dbReference type="AlphaFoldDB" id="A0AA37LWN6"/>
<proteinExistence type="predicted"/>
<dbReference type="Proteomes" id="UP001055172">
    <property type="component" value="Unassembled WGS sequence"/>
</dbReference>
<organism evidence="1 2">
    <name type="scientific">Colletotrichum liriopes</name>
    <dbReference type="NCBI Taxonomy" id="708192"/>
    <lineage>
        <taxon>Eukaryota</taxon>
        <taxon>Fungi</taxon>
        <taxon>Dikarya</taxon>
        <taxon>Ascomycota</taxon>
        <taxon>Pezizomycotina</taxon>
        <taxon>Sordariomycetes</taxon>
        <taxon>Hypocreomycetidae</taxon>
        <taxon>Glomerellales</taxon>
        <taxon>Glomerellaceae</taxon>
        <taxon>Colletotrichum</taxon>
        <taxon>Colletotrichum spaethianum species complex</taxon>
    </lineage>
</organism>
<comment type="caution">
    <text evidence="1">The sequence shown here is derived from an EMBL/GenBank/DDBJ whole genome shotgun (WGS) entry which is preliminary data.</text>
</comment>
<dbReference type="EMBL" id="BPPX01000030">
    <property type="protein sequence ID" value="GJC88105.1"/>
    <property type="molecule type" value="Genomic_DNA"/>
</dbReference>
<protein>
    <submittedName>
        <fullName evidence="1">Uncharacterized protein</fullName>
    </submittedName>
</protein>
<accession>A0AA37LWN6</accession>
<gene>
    <name evidence="1" type="ORF">ColLi_10943</name>
</gene>
<sequence>MKGLEVLRCDLASGSLRHSKGLTERITREHPGLKELRFDFGVYQPDEVLLASPSLPRHQSLRRLLVSTILVANGAGEHGENQVNSHEGLERAVNAFKTLFPQLEVFGFTEDYYEKVY</sequence>
<name>A0AA37LWN6_9PEZI</name>
<reference evidence="1 2" key="1">
    <citation type="submission" date="2021-07" db="EMBL/GenBank/DDBJ databases">
        <title>Genome data of Colletotrichum spaethianum.</title>
        <authorList>
            <person name="Utami Y.D."/>
            <person name="Hiruma K."/>
        </authorList>
    </citation>
    <scope>NUCLEOTIDE SEQUENCE [LARGE SCALE GENOMIC DNA]</scope>
    <source>
        <strain evidence="1 2">MAFF 242679</strain>
    </source>
</reference>
<keyword evidence="2" id="KW-1185">Reference proteome</keyword>